<organism evidence="1 2">
    <name type="scientific">Agaribacillus aureus</name>
    <dbReference type="NCBI Taxonomy" id="3051825"/>
    <lineage>
        <taxon>Bacteria</taxon>
        <taxon>Pseudomonadati</taxon>
        <taxon>Bacteroidota</taxon>
        <taxon>Cytophagia</taxon>
        <taxon>Cytophagales</taxon>
        <taxon>Splendidivirgaceae</taxon>
        <taxon>Agaribacillus</taxon>
    </lineage>
</organism>
<comment type="caution">
    <text evidence="1">The sequence shown here is derived from an EMBL/GenBank/DDBJ whole genome shotgun (WGS) entry which is preliminary data.</text>
</comment>
<protein>
    <recommendedName>
        <fullName evidence="3">Glycosyltransferase</fullName>
    </recommendedName>
</protein>
<evidence type="ECO:0000313" key="2">
    <source>
        <dbReference type="Proteomes" id="UP001172083"/>
    </source>
</evidence>
<dbReference type="EMBL" id="JAUJEB010000007">
    <property type="protein sequence ID" value="MDN5215971.1"/>
    <property type="molecule type" value="Genomic_DNA"/>
</dbReference>
<proteinExistence type="predicted"/>
<reference evidence="1" key="1">
    <citation type="submission" date="2023-06" db="EMBL/GenBank/DDBJ databases">
        <title>Genomic of Agaribacillus aureum.</title>
        <authorList>
            <person name="Wang G."/>
        </authorList>
    </citation>
    <scope>NUCLEOTIDE SEQUENCE</scope>
    <source>
        <strain evidence="1">BMA12</strain>
    </source>
</reference>
<keyword evidence="2" id="KW-1185">Reference proteome</keyword>
<dbReference type="Gene3D" id="3.40.50.2000">
    <property type="entry name" value="Glycogen Phosphorylase B"/>
    <property type="match status" value="2"/>
</dbReference>
<dbReference type="SUPFAM" id="SSF53756">
    <property type="entry name" value="UDP-Glycosyltransferase/glycogen phosphorylase"/>
    <property type="match status" value="1"/>
</dbReference>
<accession>A0ABT8LFL0</accession>
<name>A0ABT8LFL0_9BACT</name>
<sequence length="409" mass="47878">MRKPVNILVATYWSYKDPLIQTYTLPYLKQIKQVVPDESRIYLLTFEQDKFKINIENGELDRIEDELSKHNISLIRFNYLKRGAMVYFKLAWNFIYLIFFCFSRKITHIHTWCMPGGAIGYVLSLITRKPLILDSYEPHAEIMLESDTWKRNDLSFKLLFKLEALQSKRASHVIGTTKAMEHYAKEKYRVEFTEFHVKPACIDLEKFSNQNVKNKNLLEQLNLVDKIVAVYAGKFGDSYLESEVFELFKIAHEHWGERFRVLLLNNHEDSYIKKMAGSVGLDFRIITKMYVDHHKIPDYIGLGDFGLTPFVPVPSKRYGTPIKDGEYWALGLPVIITKDISDDSDIIASHKIGYVLQDLTVQEYKKAISFIDTLISQNSRPEIYDLIRPIAEKYRNYYIADAIYKKIYA</sequence>
<evidence type="ECO:0000313" key="1">
    <source>
        <dbReference type="EMBL" id="MDN5215971.1"/>
    </source>
</evidence>
<dbReference type="Proteomes" id="UP001172083">
    <property type="component" value="Unassembled WGS sequence"/>
</dbReference>
<evidence type="ECO:0008006" key="3">
    <source>
        <dbReference type="Google" id="ProtNLM"/>
    </source>
</evidence>
<gene>
    <name evidence="1" type="ORF">QQ020_28090</name>
</gene>
<dbReference type="RefSeq" id="WP_346761306.1">
    <property type="nucleotide sequence ID" value="NZ_JAUJEB010000007.1"/>
</dbReference>